<proteinExistence type="predicted"/>
<organism evidence="1 2">
    <name type="scientific">Dreissena polymorpha</name>
    <name type="common">Zebra mussel</name>
    <name type="synonym">Mytilus polymorpha</name>
    <dbReference type="NCBI Taxonomy" id="45954"/>
    <lineage>
        <taxon>Eukaryota</taxon>
        <taxon>Metazoa</taxon>
        <taxon>Spiralia</taxon>
        <taxon>Lophotrochozoa</taxon>
        <taxon>Mollusca</taxon>
        <taxon>Bivalvia</taxon>
        <taxon>Autobranchia</taxon>
        <taxon>Heteroconchia</taxon>
        <taxon>Euheterodonta</taxon>
        <taxon>Imparidentia</taxon>
        <taxon>Neoheterodontei</taxon>
        <taxon>Myida</taxon>
        <taxon>Dreissenoidea</taxon>
        <taxon>Dreissenidae</taxon>
        <taxon>Dreissena</taxon>
    </lineage>
</organism>
<protein>
    <submittedName>
        <fullName evidence="1">Uncharacterized protein</fullName>
    </submittedName>
</protein>
<name>A0A9D4I334_DREPO</name>
<sequence>MKVTITYLINMNSKRGYMQCIRKNGVCTCTIPMRPDINNIKKLSQVNLRIKVLKDRNVDWLGAAYTGETDHAMDHSRSRAYDYSPKSYRAVNRWSDSECRDYLNWCLEGKALDYFTIETSMGEWLSYTDIMLKMERRFGTKELLELSKVKFHQAIQGQQESLEEWADRVLTLATPAF</sequence>
<evidence type="ECO:0000313" key="1">
    <source>
        <dbReference type="EMBL" id="KAH3746380.1"/>
    </source>
</evidence>
<dbReference type="AlphaFoldDB" id="A0A9D4I334"/>
<keyword evidence="2" id="KW-1185">Reference proteome</keyword>
<reference evidence="1" key="1">
    <citation type="journal article" date="2019" name="bioRxiv">
        <title>The Genome of the Zebra Mussel, Dreissena polymorpha: A Resource for Invasive Species Research.</title>
        <authorList>
            <person name="McCartney M.A."/>
            <person name="Auch B."/>
            <person name="Kono T."/>
            <person name="Mallez S."/>
            <person name="Zhang Y."/>
            <person name="Obille A."/>
            <person name="Becker A."/>
            <person name="Abrahante J.E."/>
            <person name="Garbe J."/>
            <person name="Badalamenti J.P."/>
            <person name="Herman A."/>
            <person name="Mangelson H."/>
            <person name="Liachko I."/>
            <person name="Sullivan S."/>
            <person name="Sone E.D."/>
            <person name="Koren S."/>
            <person name="Silverstein K.A.T."/>
            <person name="Beckman K.B."/>
            <person name="Gohl D.M."/>
        </authorList>
    </citation>
    <scope>NUCLEOTIDE SEQUENCE</scope>
    <source>
        <strain evidence="1">Duluth1</strain>
        <tissue evidence="1">Whole animal</tissue>
    </source>
</reference>
<dbReference type="Proteomes" id="UP000828390">
    <property type="component" value="Unassembled WGS sequence"/>
</dbReference>
<gene>
    <name evidence="1" type="ORF">DPMN_180787</name>
</gene>
<dbReference type="EMBL" id="JAIWYP010000010">
    <property type="protein sequence ID" value="KAH3746380.1"/>
    <property type="molecule type" value="Genomic_DNA"/>
</dbReference>
<comment type="caution">
    <text evidence="1">The sequence shown here is derived from an EMBL/GenBank/DDBJ whole genome shotgun (WGS) entry which is preliminary data.</text>
</comment>
<evidence type="ECO:0000313" key="2">
    <source>
        <dbReference type="Proteomes" id="UP000828390"/>
    </source>
</evidence>
<accession>A0A9D4I334</accession>
<reference evidence="1" key="2">
    <citation type="submission" date="2020-11" db="EMBL/GenBank/DDBJ databases">
        <authorList>
            <person name="McCartney M.A."/>
            <person name="Auch B."/>
            <person name="Kono T."/>
            <person name="Mallez S."/>
            <person name="Becker A."/>
            <person name="Gohl D.M."/>
            <person name="Silverstein K.A.T."/>
            <person name="Koren S."/>
            <person name="Bechman K.B."/>
            <person name="Herman A."/>
            <person name="Abrahante J.E."/>
            <person name="Garbe J."/>
        </authorList>
    </citation>
    <scope>NUCLEOTIDE SEQUENCE</scope>
    <source>
        <strain evidence="1">Duluth1</strain>
        <tissue evidence="1">Whole animal</tissue>
    </source>
</reference>